<dbReference type="GO" id="GO:0003676">
    <property type="term" value="F:nucleic acid binding"/>
    <property type="evidence" value="ECO:0007669"/>
    <property type="project" value="InterPro"/>
</dbReference>
<dbReference type="InterPro" id="IPR057811">
    <property type="entry name" value="RBD_ZCCHC3_2nd"/>
</dbReference>
<keyword evidence="1" id="KW-0862">Zinc</keyword>
<name>A0A672M681_SINGR</name>
<evidence type="ECO:0000313" key="3">
    <source>
        <dbReference type="Ensembl" id="ENSSGRP00000032084.1"/>
    </source>
</evidence>
<sequence>DLWSRKYGGYICAFISQSRIEKYTAFSGRFNVISLDRPNFRVITLHMYNPYVTDEALMAFLARYAEVLTPRQFQVLLRTEEKGLEGLMHPPAQFNIGADKGYLFYSRQPPFCRSKGVWQCAQLGDTAKECSAPKSCHSCGSLDHLMRDCKNGRKQCREGFVPPINKL</sequence>
<evidence type="ECO:0000313" key="4">
    <source>
        <dbReference type="Proteomes" id="UP000472262"/>
    </source>
</evidence>
<dbReference type="PANTHER" id="PTHR46486">
    <property type="entry name" value="CCHC-TYPE DOMAIN-CONTAINING PROTEIN"/>
    <property type="match status" value="1"/>
</dbReference>
<reference evidence="3" key="2">
    <citation type="submission" date="2025-09" db="UniProtKB">
        <authorList>
            <consortium name="Ensembl"/>
        </authorList>
    </citation>
    <scope>IDENTIFICATION</scope>
</reference>
<dbReference type="Ensembl" id="ENSSGRT00000034445.1">
    <property type="protein sequence ID" value="ENSSGRP00000032084.1"/>
    <property type="gene ID" value="ENSSGRG00000017975.1"/>
</dbReference>
<dbReference type="InterPro" id="IPR001878">
    <property type="entry name" value="Znf_CCHC"/>
</dbReference>
<keyword evidence="1" id="KW-0863">Zinc-finger</keyword>
<organism evidence="3 4">
    <name type="scientific">Sinocyclocheilus grahami</name>
    <name type="common">Dianchi golden-line fish</name>
    <name type="synonym">Barbus grahami</name>
    <dbReference type="NCBI Taxonomy" id="75366"/>
    <lineage>
        <taxon>Eukaryota</taxon>
        <taxon>Metazoa</taxon>
        <taxon>Chordata</taxon>
        <taxon>Craniata</taxon>
        <taxon>Vertebrata</taxon>
        <taxon>Euteleostomi</taxon>
        <taxon>Actinopterygii</taxon>
        <taxon>Neopterygii</taxon>
        <taxon>Teleostei</taxon>
        <taxon>Ostariophysi</taxon>
        <taxon>Cypriniformes</taxon>
        <taxon>Cyprinidae</taxon>
        <taxon>Cyprininae</taxon>
        <taxon>Sinocyclocheilus</taxon>
    </lineage>
</organism>
<evidence type="ECO:0000259" key="2">
    <source>
        <dbReference type="PROSITE" id="PS50158"/>
    </source>
</evidence>
<keyword evidence="1" id="KW-0479">Metal-binding</keyword>
<reference evidence="3" key="1">
    <citation type="submission" date="2025-08" db="UniProtKB">
        <authorList>
            <consortium name="Ensembl"/>
        </authorList>
    </citation>
    <scope>IDENTIFICATION</scope>
</reference>
<dbReference type="AlphaFoldDB" id="A0A672M681"/>
<keyword evidence="4" id="KW-1185">Reference proteome</keyword>
<dbReference type="GO" id="GO:0008270">
    <property type="term" value="F:zinc ion binding"/>
    <property type="evidence" value="ECO:0007669"/>
    <property type="project" value="UniProtKB-KW"/>
</dbReference>
<dbReference type="PROSITE" id="PS50158">
    <property type="entry name" value="ZF_CCHC"/>
    <property type="match status" value="1"/>
</dbReference>
<proteinExistence type="predicted"/>
<dbReference type="Pfam" id="PF23058">
    <property type="entry name" value="RBD_ZCCHC3_2nd"/>
    <property type="match status" value="1"/>
</dbReference>
<feature type="domain" description="CCHC-type" evidence="2">
    <location>
        <begin position="136"/>
        <end position="151"/>
    </location>
</feature>
<accession>A0A672M681</accession>
<dbReference type="PANTHER" id="PTHR46486:SF1">
    <property type="entry name" value="CCHC-TYPE DOMAIN-CONTAINING PROTEIN"/>
    <property type="match status" value="1"/>
</dbReference>
<dbReference type="Proteomes" id="UP000472262">
    <property type="component" value="Unassembled WGS sequence"/>
</dbReference>
<dbReference type="Gene3D" id="4.10.60.10">
    <property type="entry name" value="Zinc finger, CCHC-type"/>
    <property type="match status" value="1"/>
</dbReference>
<dbReference type="InParanoid" id="A0A672M681"/>
<evidence type="ECO:0000256" key="1">
    <source>
        <dbReference type="PROSITE-ProRule" id="PRU00047"/>
    </source>
</evidence>
<dbReference type="InterPro" id="IPR036875">
    <property type="entry name" value="Znf_CCHC_sf"/>
</dbReference>
<dbReference type="SUPFAM" id="SSF57756">
    <property type="entry name" value="Retrovirus zinc finger-like domains"/>
    <property type="match status" value="1"/>
</dbReference>
<dbReference type="OMA" id="FHVESTC"/>
<protein>
    <recommendedName>
        <fullName evidence="2">CCHC-type domain-containing protein</fullName>
    </recommendedName>
</protein>